<feature type="transmembrane region" description="Helical" evidence="9">
    <location>
        <begin position="204"/>
        <end position="225"/>
    </location>
</feature>
<feature type="region of interest" description="Disordered" evidence="8">
    <location>
        <begin position="1"/>
        <end position="45"/>
    </location>
</feature>
<gene>
    <name evidence="10" type="ORF">PG991_011206</name>
</gene>
<keyword evidence="6 7" id="KW-0472">Membrane</keyword>
<feature type="transmembrane region" description="Helical" evidence="9">
    <location>
        <begin position="304"/>
        <end position="327"/>
    </location>
</feature>
<name>A0ABR1RDR8_9PEZI</name>
<evidence type="ECO:0000256" key="3">
    <source>
        <dbReference type="ARBA" id="ARBA00022448"/>
    </source>
</evidence>
<feature type="transmembrane region" description="Helical" evidence="9">
    <location>
        <begin position="399"/>
        <end position="418"/>
    </location>
</feature>
<evidence type="ECO:0000256" key="9">
    <source>
        <dbReference type="SAM" id="Phobius"/>
    </source>
</evidence>
<proteinExistence type="inferred from homology"/>
<feature type="transmembrane region" description="Helical" evidence="9">
    <location>
        <begin position="128"/>
        <end position="150"/>
    </location>
</feature>
<feature type="transmembrane region" description="Helical" evidence="9">
    <location>
        <begin position="270"/>
        <end position="292"/>
    </location>
</feature>
<keyword evidence="4 9" id="KW-0812">Transmembrane</keyword>
<evidence type="ECO:0000256" key="2">
    <source>
        <dbReference type="ARBA" id="ARBA00008974"/>
    </source>
</evidence>
<evidence type="ECO:0000256" key="6">
    <source>
        <dbReference type="ARBA" id="ARBA00023136"/>
    </source>
</evidence>
<dbReference type="Gene3D" id="1.10.4160.10">
    <property type="entry name" value="Hydantoin permease"/>
    <property type="match status" value="1"/>
</dbReference>
<comment type="subcellular location">
    <subcellularLocation>
        <location evidence="1">Membrane</location>
        <topology evidence="1">Multi-pass membrane protein</topology>
    </subcellularLocation>
</comment>
<evidence type="ECO:0000256" key="4">
    <source>
        <dbReference type="ARBA" id="ARBA00022692"/>
    </source>
</evidence>
<feature type="transmembrane region" description="Helical" evidence="9">
    <location>
        <begin position="430"/>
        <end position="450"/>
    </location>
</feature>
<feature type="transmembrane region" description="Helical" evidence="9">
    <location>
        <begin position="471"/>
        <end position="494"/>
    </location>
</feature>
<sequence length="536" mass="58035">MGLPVKSNHDVEKSSTDRDTGAGTDTEACYVGSSSGSGTGHGNAVPEEDFTAGDSWYARVQKMAGKLGVEQRGIERVPSDERTKESMSEVGTMVNCIGKWLSANMVVSSFAIGALSQPVFGLGYVETALTIIFINALGVLPICFFSTFGPRFGLRQMALSRFWFGFYGVKLIACFNILACIGWSSVNVIVGAQLFHAINPSFPGWAGILIIAVATLIICVFGYRIVHLYERWSWIPCFIIFLIVIGEFAHSGQFSSGLPLATGAAEAGSILSFAASIYGFATGWTSYAADYTVYQPVNTKSTSIFIWTFAGLFLPLCFTELLGAAVMTAASSNPVYQAAYAESKVGGVLAAVLVPPLGRFGEFCLVVMALSIIANNCPNIYSVSLSMQVLARGTQRVPRFVWTFLGTCIYVAISIPGYDHFENWLENFMLLIGYWLAIYEGISLSEHFLFRRSYDGYQPEDYTEPGLLPPGYAAVSAFGFGIMGAVLGMAQVWFTGPIGKLCGAEAGGDIGFELAFCFAAVSYSVLRTFERSYFKR</sequence>
<dbReference type="PIRSF" id="PIRSF002744">
    <property type="entry name" value="Pur-cyt_permease"/>
    <property type="match status" value="1"/>
</dbReference>
<protein>
    <submittedName>
        <fullName evidence="10">NCS1 nucleoside transporter</fullName>
    </submittedName>
</protein>
<feature type="transmembrane region" description="Helical" evidence="9">
    <location>
        <begin position="360"/>
        <end position="378"/>
    </location>
</feature>
<keyword evidence="11" id="KW-1185">Reference proteome</keyword>
<feature type="transmembrane region" description="Helical" evidence="9">
    <location>
        <begin position="97"/>
        <end position="116"/>
    </location>
</feature>
<dbReference type="InterPro" id="IPR001248">
    <property type="entry name" value="Pur-cyt_permease"/>
</dbReference>
<evidence type="ECO:0000313" key="10">
    <source>
        <dbReference type="EMBL" id="KAK8008655.1"/>
    </source>
</evidence>
<keyword evidence="5 9" id="KW-1133">Transmembrane helix</keyword>
<evidence type="ECO:0000256" key="5">
    <source>
        <dbReference type="ARBA" id="ARBA00022989"/>
    </source>
</evidence>
<dbReference type="EMBL" id="JAQQWI010000016">
    <property type="protein sequence ID" value="KAK8008655.1"/>
    <property type="molecule type" value="Genomic_DNA"/>
</dbReference>
<dbReference type="Proteomes" id="UP001396898">
    <property type="component" value="Unassembled WGS sequence"/>
</dbReference>
<evidence type="ECO:0000313" key="11">
    <source>
        <dbReference type="Proteomes" id="UP001396898"/>
    </source>
</evidence>
<comment type="similarity">
    <text evidence="2 7">Belongs to the purine-cytosine permease (2.A.39) family.</text>
</comment>
<evidence type="ECO:0000256" key="8">
    <source>
        <dbReference type="SAM" id="MobiDB-lite"/>
    </source>
</evidence>
<evidence type="ECO:0000256" key="7">
    <source>
        <dbReference type="PIRNR" id="PIRNR002744"/>
    </source>
</evidence>
<reference evidence="10 11" key="1">
    <citation type="submission" date="2023-01" db="EMBL/GenBank/DDBJ databases">
        <title>Analysis of 21 Apiospora genomes using comparative genomics revels a genus with tremendous synthesis potential of carbohydrate active enzymes and secondary metabolites.</title>
        <authorList>
            <person name="Sorensen T."/>
        </authorList>
    </citation>
    <scope>NUCLEOTIDE SEQUENCE [LARGE SCALE GENOMIC DNA]</scope>
    <source>
        <strain evidence="10 11">CBS 20057</strain>
    </source>
</reference>
<feature type="transmembrane region" description="Helical" evidence="9">
    <location>
        <begin position="162"/>
        <end position="184"/>
    </location>
</feature>
<feature type="compositionally biased region" description="Basic and acidic residues" evidence="8">
    <location>
        <begin position="7"/>
        <end position="20"/>
    </location>
</feature>
<dbReference type="Pfam" id="PF02133">
    <property type="entry name" value="Transp_cyt_pur"/>
    <property type="match status" value="1"/>
</dbReference>
<dbReference type="CDD" id="cd11484">
    <property type="entry name" value="SLC-NCS1sbd_CobB-like"/>
    <property type="match status" value="1"/>
</dbReference>
<dbReference type="InterPro" id="IPR026030">
    <property type="entry name" value="Pur-cyt_permease_Fcy2/21/22"/>
</dbReference>
<evidence type="ECO:0000256" key="1">
    <source>
        <dbReference type="ARBA" id="ARBA00004141"/>
    </source>
</evidence>
<dbReference type="PANTHER" id="PTHR31806">
    <property type="entry name" value="PURINE-CYTOSINE PERMEASE FCY2-RELATED"/>
    <property type="match status" value="1"/>
</dbReference>
<accession>A0ABR1RDR8</accession>
<organism evidence="10 11">
    <name type="scientific">Apiospora marii</name>
    <dbReference type="NCBI Taxonomy" id="335849"/>
    <lineage>
        <taxon>Eukaryota</taxon>
        <taxon>Fungi</taxon>
        <taxon>Dikarya</taxon>
        <taxon>Ascomycota</taxon>
        <taxon>Pezizomycotina</taxon>
        <taxon>Sordariomycetes</taxon>
        <taxon>Xylariomycetidae</taxon>
        <taxon>Amphisphaeriales</taxon>
        <taxon>Apiosporaceae</taxon>
        <taxon>Apiospora</taxon>
    </lineage>
</organism>
<dbReference type="PANTHER" id="PTHR31806:SF1">
    <property type="entry name" value="PURINE-CYTOSINE PERMEASE FCY2-RELATED"/>
    <property type="match status" value="1"/>
</dbReference>
<keyword evidence="3 7" id="KW-0813">Transport</keyword>
<comment type="caution">
    <text evidence="10">The sequence shown here is derived from an EMBL/GenBank/DDBJ whole genome shotgun (WGS) entry which is preliminary data.</text>
</comment>
<feature type="transmembrane region" description="Helical" evidence="9">
    <location>
        <begin position="232"/>
        <end position="250"/>
    </location>
</feature>
<feature type="transmembrane region" description="Helical" evidence="9">
    <location>
        <begin position="506"/>
        <end position="526"/>
    </location>
</feature>